<dbReference type="Proteomes" id="UP000002051">
    <property type="component" value="Chromosome 5"/>
</dbReference>
<feature type="domain" description="TIR" evidence="6">
    <location>
        <begin position="13"/>
        <end position="184"/>
    </location>
</feature>
<keyword evidence="1" id="KW-0433">Leucine-rich repeat</keyword>
<dbReference type="Gene3D" id="1.10.8.430">
    <property type="entry name" value="Helical domain of apoptotic protease-activating factors"/>
    <property type="match status" value="1"/>
</dbReference>
<dbReference type="GO" id="GO:0043531">
    <property type="term" value="F:ADP binding"/>
    <property type="evidence" value="ECO:0007669"/>
    <property type="project" value="InterPro"/>
</dbReference>
<dbReference type="Pfam" id="PF01582">
    <property type="entry name" value="TIR"/>
    <property type="match status" value="1"/>
</dbReference>
<keyword evidence="4" id="KW-0520">NAD</keyword>
<dbReference type="Gramene" id="rna33229">
    <property type="protein sequence ID" value="RHN57651.1"/>
    <property type="gene ID" value="gene33229"/>
</dbReference>
<gene>
    <name evidence="9" type="primary">11426756</name>
    <name evidence="7" type="ordered locus">MTR_5g090940</name>
    <name evidence="8" type="ORF">MtrunA17_Chr5g0442761</name>
</gene>
<dbReference type="SUPFAM" id="SSF52540">
    <property type="entry name" value="P-loop containing nucleoside triphosphate hydrolases"/>
    <property type="match status" value="1"/>
</dbReference>
<dbReference type="OMA" id="KSKLFWK"/>
<evidence type="ECO:0000313" key="8">
    <source>
        <dbReference type="EMBL" id="RHN57651.1"/>
    </source>
</evidence>
<dbReference type="Proteomes" id="UP000265566">
    <property type="component" value="Chromosome 5"/>
</dbReference>
<dbReference type="PROSITE" id="PS50104">
    <property type="entry name" value="TIR"/>
    <property type="match status" value="1"/>
</dbReference>
<dbReference type="SUPFAM" id="SSF52200">
    <property type="entry name" value="Toll/Interleukin receptor TIR domain"/>
    <property type="match status" value="1"/>
</dbReference>
<sequence>MSIEKYGEHSSGFTYDVFLSFRGEDVRHNFIGYLRDALQHRGINAFFDDKNLRIGEDISPALSKAIEESKIAVIVFSENYASSRWCLGELVKIIECTKRNKKQISFPIFFHVDPSDVRHQKNSYEKAMVDHEVKFGKDSENVKAWITALSEAADLKGHHINTGSEIDHIKEIVEKVHANIAPKPLLYGDDPVGLEHHTENVMSRLDNTDHTVMLGIHGLGGIGKTELAKSLYNKIVHQFEAASFLANVREKSNKINGLEDLQKTLLSEMFEKPDTDLGSTSKGIKEIKQKLGNKKVLLVLDDVDNKEQLKNLAGGSDWFGPGSRIIITTRDKGLLIGTHSFVVQKIYEMTELNEKDSLELFCRNAFGKSHPETGYEAVSSRAVGYAKGLPLALKVIGSNLGGGKSLRAWEDALKNYDRIPRRGIQEVLQVSYNVLEPNAQSVFLDIACFFKGDRVDYVEEILDDFAAVTGIEELVNKSLLIVKDGCLDMHDLIQEMGRDIVKQESPRNPAKRSRLWSHKDIIKVLSNEKYGSDVLQGIMLDPPQPIKQQDWSDTAFEQMNCLRILIVRNTTFSSEPKHLPDNLTLLDWEEYPSKSFPAMFHPEEIIVFNLPESKLTLEEPFKVFSKLTIMNFSKNESITVIPDVSGVENLRVLRLDNCTNLIMVHESVGFLEHLTHFSASGCAKLRNFQQKMFLPSLEFLDLNLCVELEHFPDILNKMNKPLKIYMINTAIEELPDSIGNLIGLVSIEMTSSWKLKYIPCSLFTLPNAVTFKFGGCSQLALRRFLHDIPSAANGRSTLKALHFGNSGLSDEDLKAILISFLELQELIASDNNFVSLPVCIKDSAHLTKLDVSGCNMLREIPVCINLRILNVYGCVMLEHISELPCTIQKVDARYCIRLNRETSEMLWYQVKSERRGLQIVMPQKKTGVPNWFDYSCKGGNPRFWVRKKFPNVALALVFEGVTGRARKSRRLLVELHLVINGLCVRRKGYYNFRIEQNHVLVCDLQLLFSDEEWLGLDALLLEDEWNQVQVSYEAPSSVTLSDWGVFVYKQGTNMEEYVQFMCPDLKYSQLVTDISPTMTIVPPKDDKLEQMKLIDQLALDEMLPGMLRETRDMEGRSSNEGNLQDLMAIVSGLNKEVQDALEGKPLDKKSPLAWILQIVNESNDDNDEQANFDHTDEMKPAIGVGEASTSGHQGRSEAQDSNAEQDGIMTGIFLNGMGTGLREAQGIFPPLDIDTIMIAALNRGEWIRLSLPESEAEMTIYMEGIINGLLEAKLSFPTLKEWEILNTVLRKEGHNTMFQQIDWTGIVIPSYEDPLLQTFMMMKQGSCESERAKSKLFCKLLEEQNALRKKFEEIDNEIATMDNSKKGHILNEKLADVLKGRAEELQRFYDAGIEGFKNSKEIQDLMTATYSNGMRNGVLEARAILLALDMDIITHVFEGNENEISAQDKDSRLLPSSENQYYNFVEKLNTQFAWYSSNKDQSPDDCHTKESSISDSKSSLGSTKICANIGKESCKDVIKHKKLAAVLKERGEELTSLYDAEIEQLQNSEEIQDLMSAIYLSGLKDGVLEAQATLLSLNMDKPTPMFEENEEHITHMASNDEAVIENDDDKTIGKEDNPSPTGPEVDKTRDTPYPYGCFWRILHTYFCKCFS</sequence>
<dbReference type="FunFam" id="3.40.50.10140:FF:000007">
    <property type="entry name" value="Disease resistance protein (TIR-NBS-LRR class)"/>
    <property type="match status" value="1"/>
</dbReference>
<evidence type="ECO:0000313" key="9">
    <source>
        <dbReference type="EnsemblPlants" id="AET00338"/>
    </source>
</evidence>
<dbReference type="OrthoDB" id="674604at2759"/>
<dbReference type="InterPro" id="IPR058546">
    <property type="entry name" value="RPS4B/Roq1-like_LRR"/>
</dbReference>
<dbReference type="Gene3D" id="3.80.10.10">
    <property type="entry name" value="Ribonuclease Inhibitor"/>
    <property type="match status" value="2"/>
</dbReference>
<keyword evidence="2" id="KW-0677">Repeat</keyword>
<dbReference type="EnsemblPlants" id="AET00338">
    <property type="protein sequence ID" value="AET00338"/>
    <property type="gene ID" value="MTR_5g090940"/>
</dbReference>
<evidence type="ECO:0000259" key="6">
    <source>
        <dbReference type="PROSITE" id="PS50104"/>
    </source>
</evidence>
<evidence type="ECO:0000313" key="11">
    <source>
        <dbReference type="Proteomes" id="UP000265566"/>
    </source>
</evidence>
<dbReference type="InterPro" id="IPR032675">
    <property type="entry name" value="LRR_dom_sf"/>
</dbReference>
<dbReference type="Pfam" id="PF23286">
    <property type="entry name" value="LRR_13"/>
    <property type="match status" value="1"/>
</dbReference>
<organism evidence="7 10">
    <name type="scientific">Medicago truncatula</name>
    <name type="common">Barrel medic</name>
    <name type="synonym">Medicago tribuloides</name>
    <dbReference type="NCBI Taxonomy" id="3880"/>
    <lineage>
        <taxon>Eukaryota</taxon>
        <taxon>Viridiplantae</taxon>
        <taxon>Streptophyta</taxon>
        <taxon>Embryophyta</taxon>
        <taxon>Tracheophyta</taxon>
        <taxon>Spermatophyta</taxon>
        <taxon>Magnoliopsida</taxon>
        <taxon>eudicotyledons</taxon>
        <taxon>Gunneridae</taxon>
        <taxon>Pentapetalae</taxon>
        <taxon>rosids</taxon>
        <taxon>fabids</taxon>
        <taxon>Fabales</taxon>
        <taxon>Fabaceae</taxon>
        <taxon>Papilionoideae</taxon>
        <taxon>50 kb inversion clade</taxon>
        <taxon>NPAAA clade</taxon>
        <taxon>Hologalegina</taxon>
        <taxon>IRL clade</taxon>
        <taxon>Trifolieae</taxon>
        <taxon>Medicago</taxon>
    </lineage>
</organism>
<dbReference type="InterPro" id="IPR000157">
    <property type="entry name" value="TIR_dom"/>
</dbReference>
<protein>
    <submittedName>
        <fullName evidence="7">Disease resistance protein (TIR-NBS-LRR class)</fullName>
    </submittedName>
    <submittedName>
        <fullName evidence="8">Putative TIR domain, P-loop containing nucleoside triphosphate hydrolase</fullName>
    </submittedName>
</protein>
<evidence type="ECO:0000256" key="2">
    <source>
        <dbReference type="ARBA" id="ARBA00022737"/>
    </source>
</evidence>
<evidence type="ECO:0000313" key="10">
    <source>
        <dbReference type="Proteomes" id="UP000002051"/>
    </source>
</evidence>
<feature type="region of interest" description="Disordered" evidence="5">
    <location>
        <begin position="1182"/>
        <end position="1205"/>
    </location>
</feature>
<evidence type="ECO:0000256" key="1">
    <source>
        <dbReference type="ARBA" id="ARBA00022614"/>
    </source>
</evidence>
<evidence type="ECO:0000256" key="3">
    <source>
        <dbReference type="ARBA" id="ARBA00022821"/>
    </source>
</evidence>
<dbReference type="InterPro" id="IPR027417">
    <property type="entry name" value="P-loop_NTPase"/>
</dbReference>
<dbReference type="Pfam" id="PF23282">
    <property type="entry name" value="WHD_ROQ1"/>
    <property type="match status" value="1"/>
</dbReference>
<evidence type="ECO:0000256" key="4">
    <source>
        <dbReference type="ARBA" id="ARBA00023027"/>
    </source>
</evidence>
<dbReference type="PANTHER" id="PTHR11017:SF587">
    <property type="entry name" value="NB-ARC DOMAIN PROTEIN"/>
    <property type="match status" value="1"/>
</dbReference>
<keyword evidence="10" id="KW-1185">Reference proteome</keyword>
<evidence type="ECO:0000256" key="5">
    <source>
        <dbReference type="SAM" id="MobiDB-lite"/>
    </source>
</evidence>
<reference evidence="9" key="3">
    <citation type="submission" date="2015-04" db="UniProtKB">
        <authorList>
            <consortium name="EnsemblPlants"/>
        </authorList>
    </citation>
    <scope>IDENTIFICATION</scope>
    <source>
        <strain evidence="9">cv. Jemalong A17</strain>
    </source>
</reference>
<feature type="region of interest" description="Disordered" evidence="5">
    <location>
        <begin position="1479"/>
        <end position="1501"/>
    </location>
</feature>
<dbReference type="Gene3D" id="3.40.50.300">
    <property type="entry name" value="P-loop containing nucleotide triphosphate hydrolases"/>
    <property type="match status" value="1"/>
</dbReference>
<reference evidence="7 10" key="1">
    <citation type="journal article" date="2011" name="Nature">
        <title>The Medicago genome provides insight into the evolution of rhizobial symbioses.</title>
        <authorList>
            <person name="Young N.D."/>
            <person name="Debelle F."/>
            <person name="Oldroyd G.E."/>
            <person name="Geurts R."/>
            <person name="Cannon S.B."/>
            <person name="Udvardi M.K."/>
            <person name="Benedito V.A."/>
            <person name="Mayer K.F."/>
            <person name="Gouzy J."/>
            <person name="Schoof H."/>
            <person name="Van de Peer Y."/>
            <person name="Proost S."/>
            <person name="Cook D.R."/>
            <person name="Meyers B.C."/>
            <person name="Spannagl M."/>
            <person name="Cheung F."/>
            <person name="De Mita S."/>
            <person name="Krishnakumar V."/>
            <person name="Gundlach H."/>
            <person name="Zhou S."/>
            <person name="Mudge J."/>
            <person name="Bharti A.K."/>
            <person name="Murray J.D."/>
            <person name="Naoumkina M.A."/>
            <person name="Rosen B."/>
            <person name="Silverstein K.A."/>
            <person name="Tang H."/>
            <person name="Rombauts S."/>
            <person name="Zhao P.X."/>
            <person name="Zhou P."/>
            <person name="Barbe V."/>
            <person name="Bardou P."/>
            <person name="Bechner M."/>
            <person name="Bellec A."/>
            <person name="Berger A."/>
            <person name="Berges H."/>
            <person name="Bidwell S."/>
            <person name="Bisseling T."/>
            <person name="Choisne N."/>
            <person name="Couloux A."/>
            <person name="Denny R."/>
            <person name="Deshpande S."/>
            <person name="Dai X."/>
            <person name="Doyle J.J."/>
            <person name="Dudez A.M."/>
            <person name="Farmer A.D."/>
            <person name="Fouteau S."/>
            <person name="Franken C."/>
            <person name="Gibelin C."/>
            <person name="Gish J."/>
            <person name="Goldstein S."/>
            <person name="Gonzalez A.J."/>
            <person name="Green P.J."/>
            <person name="Hallab A."/>
            <person name="Hartog M."/>
            <person name="Hua A."/>
            <person name="Humphray S.J."/>
            <person name="Jeong D.H."/>
            <person name="Jing Y."/>
            <person name="Jocker A."/>
            <person name="Kenton S.M."/>
            <person name="Kim D.J."/>
            <person name="Klee K."/>
            <person name="Lai H."/>
            <person name="Lang C."/>
            <person name="Lin S."/>
            <person name="Macmil S.L."/>
            <person name="Magdelenat G."/>
            <person name="Matthews L."/>
            <person name="McCorrison J."/>
            <person name="Monaghan E.L."/>
            <person name="Mun J.H."/>
            <person name="Najar F.Z."/>
            <person name="Nicholson C."/>
            <person name="Noirot C."/>
            <person name="O'Bleness M."/>
            <person name="Paule C.R."/>
            <person name="Poulain J."/>
            <person name="Prion F."/>
            <person name="Qin B."/>
            <person name="Qu C."/>
            <person name="Retzel E.F."/>
            <person name="Riddle C."/>
            <person name="Sallet E."/>
            <person name="Samain S."/>
            <person name="Samson N."/>
            <person name="Sanders I."/>
            <person name="Saurat O."/>
            <person name="Scarpelli C."/>
            <person name="Schiex T."/>
            <person name="Segurens B."/>
            <person name="Severin A.J."/>
            <person name="Sherrier D.J."/>
            <person name="Shi R."/>
            <person name="Sims S."/>
            <person name="Singer S.R."/>
            <person name="Sinharoy S."/>
            <person name="Sterck L."/>
            <person name="Viollet A."/>
            <person name="Wang B.B."/>
            <person name="Wang K."/>
            <person name="Wang M."/>
            <person name="Wang X."/>
            <person name="Warfsmann J."/>
            <person name="Weissenbach J."/>
            <person name="White D.D."/>
            <person name="White J.D."/>
            <person name="Wiley G.B."/>
            <person name="Wincker P."/>
            <person name="Xing Y."/>
            <person name="Yang L."/>
            <person name="Yao Z."/>
            <person name="Ying F."/>
            <person name="Zhai J."/>
            <person name="Zhou L."/>
            <person name="Zuber A."/>
            <person name="Denarie J."/>
            <person name="Dixon R.A."/>
            <person name="May G.D."/>
            <person name="Schwartz D.C."/>
            <person name="Rogers J."/>
            <person name="Quetier F."/>
            <person name="Town C.D."/>
            <person name="Roe B.A."/>
        </authorList>
    </citation>
    <scope>NUCLEOTIDE SEQUENCE [LARGE SCALE GENOMIC DNA]</scope>
    <source>
        <strain evidence="7">A17</strain>
        <strain evidence="9 10">cv. Jemalong A17</strain>
    </source>
</reference>
<dbReference type="HOGENOM" id="CLU_001561_5_4_1"/>
<dbReference type="GO" id="GO:0016787">
    <property type="term" value="F:hydrolase activity"/>
    <property type="evidence" value="ECO:0007669"/>
    <property type="project" value="UniProtKB-KW"/>
</dbReference>
<dbReference type="GO" id="GO:0007165">
    <property type="term" value="P:signal transduction"/>
    <property type="evidence" value="ECO:0007669"/>
    <property type="project" value="InterPro"/>
</dbReference>
<dbReference type="Pfam" id="PF00931">
    <property type="entry name" value="NB-ARC"/>
    <property type="match status" value="1"/>
</dbReference>
<dbReference type="InterPro" id="IPR002182">
    <property type="entry name" value="NB-ARC"/>
</dbReference>
<reference evidence="11" key="4">
    <citation type="journal article" date="2018" name="Nat. Plants">
        <title>Whole-genome landscape of Medicago truncatula symbiotic genes.</title>
        <authorList>
            <person name="Pecrix Y."/>
            <person name="Staton S.E."/>
            <person name="Sallet E."/>
            <person name="Lelandais-Briere C."/>
            <person name="Moreau S."/>
            <person name="Carrere S."/>
            <person name="Blein T."/>
            <person name="Jardinaud M.F."/>
            <person name="Latrasse D."/>
            <person name="Zouine M."/>
            <person name="Zahm M."/>
            <person name="Kreplak J."/>
            <person name="Mayjonade B."/>
            <person name="Satge C."/>
            <person name="Perez M."/>
            <person name="Cauet S."/>
            <person name="Marande W."/>
            <person name="Chantry-Darmon C."/>
            <person name="Lopez-Roques C."/>
            <person name="Bouchez O."/>
            <person name="Berard A."/>
            <person name="Debelle F."/>
            <person name="Munos S."/>
            <person name="Bendahmane A."/>
            <person name="Berges H."/>
            <person name="Niebel A."/>
            <person name="Buitink J."/>
            <person name="Frugier F."/>
            <person name="Benhamed M."/>
            <person name="Crespi M."/>
            <person name="Gouzy J."/>
            <person name="Gamas P."/>
        </authorList>
    </citation>
    <scope>NUCLEOTIDE SEQUENCE [LARGE SCALE GENOMIC DNA]</scope>
    <source>
        <strain evidence="11">cv. Jemalong A17</strain>
    </source>
</reference>
<dbReference type="InterPro" id="IPR044974">
    <property type="entry name" value="Disease_R_plants"/>
</dbReference>
<accession>G7K3B3</accession>
<dbReference type="SUPFAM" id="SSF52058">
    <property type="entry name" value="L domain-like"/>
    <property type="match status" value="1"/>
</dbReference>
<dbReference type="EMBL" id="PSQE01000005">
    <property type="protein sequence ID" value="RHN57651.1"/>
    <property type="molecule type" value="Genomic_DNA"/>
</dbReference>
<dbReference type="PRINTS" id="PR00364">
    <property type="entry name" value="DISEASERSIST"/>
</dbReference>
<dbReference type="PANTHER" id="PTHR11017">
    <property type="entry name" value="LEUCINE-RICH REPEAT-CONTAINING PROTEIN"/>
    <property type="match status" value="1"/>
</dbReference>
<reference evidence="7 10" key="2">
    <citation type="journal article" date="2014" name="BMC Genomics">
        <title>An improved genome release (version Mt4.0) for the model legume Medicago truncatula.</title>
        <authorList>
            <person name="Tang H."/>
            <person name="Krishnakumar V."/>
            <person name="Bidwell S."/>
            <person name="Rosen B."/>
            <person name="Chan A."/>
            <person name="Zhou S."/>
            <person name="Gentzbittel L."/>
            <person name="Childs K.L."/>
            <person name="Yandell M."/>
            <person name="Gundlach H."/>
            <person name="Mayer K.F."/>
            <person name="Schwartz D.C."/>
            <person name="Town C.D."/>
        </authorList>
    </citation>
    <scope>GENOME REANNOTATION</scope>
    <source>
        <strain evidence="9 10">cv. Jemalong A17</strain>
    </source>
</reference>
<dbReference type="InterPro" id="IPR035897">
    <property type="entry name" value="Toll_tir_struct_dom_sf"/>
</dbReference>
<dbReference type="Gene3D" id="3.40.50.10140">
    <property type="entry name" value="Toll/interleukin-1 receptor homology (TIR) domain"/>
    <property type="match status" value="1"/>
</dbReference>
<dbReference type="GO" id="GO:0006952">
    <property type="term" value="P:defense response"/>
    <property type="evidence" value="ECO:0007669"/>
    <property type="project" value="InterPro"/>
</dbReference>
<reference evidence="8" key="5">
    <citation type="journal article" date="2018" name="Nat. Plants">
        <title>Whole-genome landscape of Medicago truncatula symbiotic genes.</title>
        <authorList>
            <person name="Pecrix Y."/>
            <person name="Gamas P."/>
            <person name="Carrere S."/>
        </authorList>
    </citation>
    <scope>NUCLEOTIDE SEQUENCE</scope>
    <source>
        <tissue evidence="8">Leaves</tissue>
    </source>
</reference>
<dbReference type="KEGG" id="mtr:11426756"/>
<dbReference type="SMART" id="SM00255">
    <property type="entry name" value="TIR"/>
    <property type="match status" value="1"/>
</dbReference>
<feature type="compositionally biased region" description="Basic and acidic residues" evidence="5">
    <location>
        <begin position="1481"/>
        <end position="1492"/>
    </location>
</feature>
<dbReference type="eggNOG" id="ENOG502R4BG">
    <property type="taxonomic scope" value="Eukaryota"/>
</dbReference>
<dbReference type="EMBL" id="CM001221">
    <property type="protein sequence ID" value="AET00338.1"/>
    <property type="molecule type" value="Genomic_DNA"/>
</dbReference>
<dbReference type="PaxDb" id="3880-AET00338"/>
<evidence type="ECO:0000313" key="7">
    <source>
        <dbReference type="EMBL" id="AET00338.1"/>
    </source>
</evidence>
<dbReference type="InterPro" id="IPR042197">
    <property type="entry name" value="Apaf_helical"/>
</dbReference>
<name>G7K3B3_MEDTR</name>
<feature type="region of interest" description="Disordered" evidence="5">
    <location>
        <begin position="1609"/>
        <end position="1628"/>
    </location>
</feature>
<keyword evidence="8" id="KW-0378">Hydrolase</keyword>
<keyword evidence="3" id="KW-0611">Plant defense</keyword>
<dbReference type="InterPro" id="IPR058192">
    <property type="entry name" value="WHD_ROQ1-like"/>
</dbReference>
<proteinExistence type="predicted"/>